<keyword evidence="12" id="KW-0902">Two-component regulatory system</keyword>
<feature type="domain" description="HAMP" evidence="17">
    <location>
        <begin position="248"/>
        <end position="293"/>
    </location>
</feature>
<evidence type="ECO:0000256" key="14">
    <source>
        <dbReference type="SAM" id="MobiDB-lite"/>
    </source>
</evidence>
<dbReference type="SMART" id="SM00388">
    <property type="entry name" value="HisKA"/>
    <property type="match status" value="1"/>
</dbReference>
<dbReference type="Gene3D" id="6.10.340.10">
    <property type="match status" value="1"/>
</dbReference>
<feature type="transmembrane region" description="Helical" evidence="15">
    <location>
        <begin position="67"/>
        <end position="92"/>
    </location>
</feature>
<accession>A0ABT1RKT2</accession>
<dbReference type="SUPFAM" id="SSF47384">
    <property type="entry name" value="Homodimeric domain of signal transducing histidine kinase"/>
    <property type="match status" value="1"/>
</dbReference>
<feature type="compositionally biased region" description="Acidic residues" evidence="14">
    <location>
        <begin position="552"/>
        <end position="593"/>
    </location>
</feature>
<comment type="subcellular location">
    <subcellularLocation>
        <location evidence="2">Cell membrane</location>
        <topology evidence="2">Multi-pass membrane protein</topology>
    </subcellularLocation>
</comment>
<evidence type="ECO:0000259" key="16">
    <source>
        <dbReference type="PROSITE" id="PS50109"/>
    </source>
</evidence>
<feature type="domain" description="Histidine kinase" evidence="16">
    <location>
        <begin position="308"/>
        <end position="526"/>
    </location>
</feature>
<name>A0ABT1RKT2_9FIRM</name>
<dbReference type="InterPro" id="IPR036890">
    <property type="entry name" value="HATPase_C_sf"/>
</dbReference>
<keyword evidence="9" id="KW-0418">Kinase</keyword>
<evidence type="ECO:0000256" key="9">
    <source>
        <dbReference type="ARBA" id="ARBA00022777"/>
    </source>
</evidence>
<dbReference type="PROSITE" id="PS50109">
    <property type="entry name" value="HIS_KIN"/>
    <property type="match status" value="1"/>
</dbReference>
<keyword evidence="6" id="KW-0808">Transferase</keyword>
<keyword evidence="10 18" id="KW-0067">ATP-binding</keyword>
<dbReference type="Pfam" id="PF00672">
    <property type="entry name" value="HAMP"/>
    <property type="match status" value="1"/>
</dbReference>
<evidence type="ECO:0000313" key="19">
    <source>
        <dbReference type="Proteomes" id="UP001524502"/>
    </source>
</evidence>
<gene>
    <name evidence="18" type="ORF">NE619_03530</name>
</gene>
<sequence length="671" mass="73745">MDTKSKKSKNKAFIAAFVVCFLSFLASVVGIIGASRLNAYSGYADLYFLGNGEFPVEFDFLAAQMKIWLVLAIVMGVIALLSLIYLVVTVGAKDEQGKIGINRFDRVFAEIQLAALAIILFGGGSIVVNVVDNLFVSVYGIGNYASSAFEISIDVITVVLLGGGCAALGLGLVLSCVKKVKAGEFLERSACGWLIHKIYTEIYMGGSMMRKVVLVAILICLLSATIFLAPVMLIVILVFAPRWVNKYDEIKKGIKEVSEGNLDYKIPVEGEGELDQLAAGINEISKATSIAVQNELKNQRMKTDLISNVSHDLKTPLTSMVTYIDLLKTEGLDSENAPEYLDVLEQKTERLRQLTEDLFEAAKASSGAIPVRMSRVDLLSLVNQGLGELNQRVEESQLDFIINADHDRYFVKADGQLLWRVTSNLLSNALKYSQPHTRVYIDFRKQKAESGELVIMEMKNISRQSLNIDPSELMERFKRGDESRTTEGSGLGLAIAKDLMKLMDGWIELAIDGDLFKVKVMLSAASADEPIVMPDDMPMEMGPMEVPQEPEPAADDEFAPEDLEPENLESEEEAPENFESEGTELGESEPEEPGTEKPEQEESESEDPEPETTEPDETGAETPELEDSEPDEPSLENEPASEDGAGQQGSEQSQEPEDEEEADSEQEANKK</sequence>
<evidence type="ECO:0000256" key="13">
    <source>
        <dbReference type="ARBA" id="ARBA00023136"/>
    </source>
</evidence>
<dbReference type="EMBL" id="JANFXK010000002">
    <property type="protein sequence ID" value="MCQ4635787.1"/>
    <property type="molecule type" value="Genomic_DNA"/>
</dbReference>
<keyword evidence="8" id="KW-0547">Nucleotide-binding</keyword>
<dbReference type="InterPro" id="IPR050398">
    <property type="entry name" value="HssS/ArlS-like"/>
</dbReference>
<comment type="caution">
    <text evidence="18">The sequence shown here is derived from an EMBL/GenBank/DDBJ whole genome shotgun (WGS) entry which is preliminary data.</text>
</comment>
<feature type="transmembrane region" description="Helical" evidence="15">
    <location>
        <begin position="212"/>
        <end position="240"/>
    </location>
</feature>
<dbReference type="Gene3D" id="3.30.565.10">
    <property type="entry name" value="Histidine kinase-like ATPase, C-terminal domain"/>
    <property type="match status" value="1"/>
</dbReference>
<dbReference type="Pfam" id="PF00512">
    <property type="entry name" value="HisKA"/>
    <property type="match status" value="1"/>
</dbReference>
<evidence type="ECO:0000256" key="6">
    <source>
        <dbReference type="ARBA" id="ARBA00022679"/>
    </source>
</evidence>
<feature type="transmembrane region" description="Helical" evidence="15">
    <location>
        <begin position="12"/>
        <end position="34"/>
    </location>
</feature>
<dbReference type="InterPro" id="IPR036097">
    <property type="entry name" value="HisK_dim/P_sf"/>
</dbReference>
<keyword evidence="11 15" id="KW-1133">Transmembrane helix</keyword>
<evidence type="ECO:0000256" key="4">
    <source>
        <dbReference type="ARBA" id="ARBA00022475"/>
    </source>
</evidence>
<feature type="compositionally biased region" description="Low complexity" evidence="14">
    <location>
        <begin position="532"/>
        <end position="547"/>
    </location>
</feature>
<evidence type="ECO:0000256" key="1">
    <source>
        <dbReference type="ARBA" id="ARBA00000085"/>
    </source>
</evidence>
<dbReference type="PROSITE" id="PS50885">
    <property type="entry name" value="HAMP"/>
    <property type="match status" value="1"/>
</dbReference>
<dbReference type="EC" id="2.7.13.3" evidence="3"/>
<feature type="transmembrane region" description="Helical" evidence="15">
    <location>
        <begin position="151"/>
        <end position="174"/>
    </location>
</feature>
<evidence type="ECO:0000313" key="18">
    <source>
        <dbReference type="EMBL" id="MCQ4635787.1"/>
    </source>
</evidence>
<dbReference type="Gene3D" id="1.10.287.130">
    <property type="match status" value="1"/>
</dbReference>
<keyword evidence="5" id="KW-0597">Phosphoprotein</keyword>
<evidence type="ECO:0000256" key="5">
    <source>
        <dbReference type="ARBA" id="ARBA00022553"/>
    </source>
</evidence>
<dbReference type="InterPro" id="IPR005467">
    <property type="entry name" value="His_kinase_dom"/>
</dbReference>
<feature type="compositionally biased region" description="Acidic residues" evidence="14">
    <location>
        <begin position="654"/>
        <end position="671"/>
    </location>
</feature>
<evidence type="ECO:0000256" key="10">
    <source>
        <dbReference type="ARBA" id="ARBA00022840"/>
    </source>
</evidence>
<evidence type="ECO:0000256" key="11">
    <source>
        <dbReference type="ARBA" id="ARBA00022989"/>
    </source>
</evidence>
<evidence type="ECO:0000256" key="2">
    <source>
        <dbReference type="ARBA" id="ARBA00004651"/>
    </source>
</evidence>
<keyword evidence="19" id="KW-1185">Reference proteome</keyword>
<dbReference type="InterPro" id="IPR003594">
    <property type="entry name" value="HATPase_dom"/>
</dbReference>
<dbReference type="RefSeq" id="WP_256130972.1">
    <property type="nucleotide sequence ID" value="NZ_JANFXK010000002.1"/>
</dbReference>
<feature type="region of interest" description="Disordered" evidence="14">
    <location>
        <begin position="531"/>
        <end position="671"/>
    </location>
</feature>
<dbReference type="PANTHER" id="PTHR45528">
    <property type="entry name" value="SENSOR HISTIDINE KINASE CPXA"/>
    <property type="match status" value="1"/>
</dbReference>
<dbReference type="SMART" id="SM00387">
    <property type="entry name" value="HATPase_c"/>
    <property type="match status" value="1"/>
</dbReference>
<protein>
    <recommendedName>
        <fullName evidence="3">histidine kinase</fullName>
        <ecNumber evidence="3">2.7.13.3</ecNumber>
    </recommendedName>
</protein>
<keyword evidence="4" id="KW-1003">Cell membrane</keyword>
<organism evidence="18 19">
    <name type="scientific">Anaerovorax odorimutans</name>
    <dbReference type="NCBI Taxonomy" id="109327"/>
    <lineage>
        <taxon>Bacteria</taxon>
        <taxon>Bacillati</taxon>
        <taxon>Bacillota</taxon>
        <taxon>Clostridia</taxon>
        <taxon>Peptostreptococcales</taxon>
        <taxon>Anaerovoracaceae</taxon>
        <taxon>Anaerovorax</taxon>
    </lineage>
</organism>
<dbReference type="GO" id="GO:0005524">
    <property type="term" value="F:ATP binding"/>
    <property type="evidence" value="ECO:0007669"/>
    <property type="project" value="UniProtKB-KW"/>
</dbReference>
<evidence type="ECO:0000256" key="8">
    <source>
        <dbReference type="ARBA" id="ARBA00022741"/>
    </source>
</evidence>
<evidence type="ECO:0000256" key="7">
    <source>
        <dbReference type="ARBA" id="ARBA00022692"/>
    </source>
</evidence>
<dbReference type="InterPro" id="IPR003661">
    <property type="entry name" value="HisK_dim/P_dom"/>
</dbReference>
<feature type="transmembrane region" description="Helical" evidence="15">
    <location>
        <begin position="113"/>
        <end position="131"/>
    </location>
</feature>
<evidence type="ECO:0000256" key="3">
    <source>
        <dbReference type="ARBA" id="ARBA00012438"/>
    </source>
</evidence>
<evidence type="ECO:0000256" key="15">
    <source>
        <dbReference type="SAM" id="Phobius"/>
    </source>
</evidence>
<reference evidence="18 19" key="1">
    <citation type="submission" date="2022-06" db="EMBL/GenBank/DDBJ databases">
        <title>Isolation of gut microbiota from human fecal samples.</title>
        <authorList>
            <person name="Pamer E.G."/>
            <person name="Barat B."/>
            <person name="Waligurski E."/>
            <person name="Medina S."/>
            <person name="Paddock L."/>
            <person name="Mostad J."/>
        </authorList>
    </citation>
    <scope>NUCLEOTIDE SEQUENCE [LARGE SCALE GENOMIC DNA]</scope>
    <source>
        <strain evidence="18 19">SL.3.17</strain>
    </source>
</reference>
<dbReference type="InterPro" id="IPR003660">
    <property type="entry name" value="HAMP_dom"/>
</dbReference>
<keyword evidence="13 15" id="KW-0472">Membrane</keyword>
<dbReference type="CDD" id="cd00082">
    <property type="entry name" value="HisKA"/>
    <property type="match status" value="1"/>
</dbReference>
<evidence type="ECO:0000259" key="17">
    <source>
        <dbReference type="PROSITE" id="PS50885"/>
    </source>
</evidence>
<keyword evidence="7 15" id="KW-0812">Transmembrane</keyword>
<dbReference type="SUPFAM" id="SSF55874">
    <property type="entry name" value="ATPase domain of HSP90 chaperone/DNA topoisomerase II/histidine kinase"/>
    <property type="match status" value="1"/>
</dbReference>
<dbReference type="CDD" id="cd06225">
    <property type="entry name" value="HAMP"/>
    <property type="match status" value="1"/>
</dbReference>
<dbReference type="Pfam" id="PF02518">
    <property type="entry name" value="HATPase_c"/>
    <property type="match status" value="1"/>
</dbReference>
<dbReference type="Proteomes" id="UP001524502">
    <property type="component" value="Unassembled WGS sequence"/>
</dbReference>
<proteinExistence type="predicted"/>
<feature type="compositionally biased region" description="Low complexity" evidence="14">
    <location>
        <begin position="642"/>
        <end position="653"/>
    </location>
</feature>
<evidence type="ECO:0000256" key="12">
    <source>
        <dbReference type="ARBA" id="ARBA00023012"/>
    </source>
</evidence>
<feature type="compositionally biased region" description="Acidic residues" evidence="14">
    <location>
        <begin position="601"/>
        <end position="641"/>
    </location>
</feature>
<comment type="catalytic activity">
    <reaction evidence="1">
        <text>ATP + protein L-histidine = ADP + protein N-phospho-L-histidine.</text>
        <dbReference type="EC" id="2.7.13.3"/>
    </reaction>
</comment>
<dbReference type="PANTHER" id="PTHR45528:SF1">
    <property type="entry name" value="SENSOR HISTIDINE KINASE CPXA"/>
    <property type="match status" value="1"/>
</dbReference>